<keyword evidence="4 6" id="KW-0067">ATP-binding</keyword>
<dbReference type="SUPFAM" id="SSF52540">
    <property type="entry name" value="P-loop containing nucleoside triphosphate hydrolases"/>
    <property type="match status" value="1"/>
</dbReference>
<dbReference type="Pfam" id="PF00005">
    <property type="entry name" value="ABC_tran"/>
    <property type="match status" value="1"/>
</dbReference>
<keyword evidence="2" id="KW-0813">Transport</keyword>
<dbReference type="GO" id="GO:0055085">
    <property type="term" value="P:transmembrane transport"/>
    <property type="evidence" value="ECO:0007669"/>
    <property type="project" value="UniProtKB-ARBA"/>
</dbReference>
<accession>A0A3G2R360</accession>
<name>A0A3G2R360_9FIRM</name>
<evidence type="ECO:0000256" key="1">
    <source>
        <dbReference type="ARBA" id="ARBA00005417"/>
    </source>
</evidence>
<dbReference type="SMART" id="SM00382">
    <property type="entry name" value="AAA"/>
    <property type="match status" value="1"/>
</dbReference>
<dbReference type="EMBL" id="CP033169">
    <property type="protein sequence ID" value="AYO29789.1"/>
    <property type="molecule type" value="Genomic_DNA"/>
</dbReference>
<dbReference type="Gene3D" id="3.40.50.300">
    <property type="entry name" value="P-loop containing nucleotide triphosphate hydrolases"/>
    <property type="match status" value="1"/>
</dbReference>
<feature type="domain" description="ABC transporter" evidence="5">
    <location>
        <begin position="20"/>
        <end position="271"/>
    </location>
</feature>
<organism evidence="6 7">
    <name type="scientific">Biomaibacter acetigenes</name>
    <dbReference type="NCBI Taxonomy" id="2316383"/>
    <lineage>
        <taxon>Bacteria</taxon>
        <taxon>Bacillati</taxon>
        <taxon>Bacillota</taxon>
        <taxon>Clostridia</taxon>
        <taxon>Thermosediminibacterales</taxon>
        <taxon>Tepidanaerobacteraceae</taxon>
        <taxon>Biomaibacter</taxon>
    </lineage>
</organism>
<dbReference type="PROSITE" id="PS00211">
    <property type="entry name" value="ABC_TRANSPORTER_1"/>
    <property type="match status" value="1"/>
</dbReference>
<dbReference type="Pfam" id="PF08352">
    <property type="entry name" value="oligo_HPY"/>
    <property type="match status" value="1"/>
</dbReference>
<proteinExistence type="inferred from homology"/>
<dbReference type="GO" id="GO:0005524">
    <property type="term" value="F:ATP binding"/>
    <property type="evidence" value="ECO:0007669"/>
    <property type="project" value="UniProtKB-KW"/>
</dbReference>
<dbReference type="Proteomes" id="UP000280960">
    <property type="component" value="Chromosome"/>
</dbReference>
<evidence type="ECO:0000313" key="6">
    <source>
        <dbReference type="EMBL" id="AYO29789.1"/>
    </source>
</evidence>
<dbReference type="InterPro" id="IPR003593">
    <property type="entry name" value="AAA+_ATPase"/>
</dbReference>
<dbReference type="InterPro" id="IPR003439">
    <property type="entry name" value="ABC_transporter-like_ATP-bd"/>
</dbReference>
<dbReference type="GO" id="GO:0015833">
    <property type="term" value="P:peptide transport"/>
    <property type="evidence" value="ECO:0007669"/>
    <property type="project" value="InterPro"/>
</dbReference>
<dbReference type="NCBIfam" id="TIGR01727">
    <property type="entry name" value="oligo_HPY"/>
    <property type="match status" value="1"/>
</dbReference>
<dbReference type="PANTHER" id="PTHR43776:SF7">
    <property type="entry name" value="D,D-DIPEPTIDE TRANSPORT ATP-BINDING PROTEIN DDPF-RELATED"/>
    <property type="match status" value="1"/>
</dbReference>
<evidence type="ECO:0000313" key="7">
    <source>
        <dbReference type="Proteomes" id="UP000280960"/>
    </source>
</evidence>
<dbReference type="NCBIfam" id="NF008453">
    <property type="entry name" value="PRK11308.1"/>
    <property type="match status" value="1"/>
</dbReference>
<keyword evidence="7" id="KW-1185">Reference proteome</keyword>
<dbReference type="InterPro" id="IPR050319">
    <property type="entry name" value="ABC_transp_ATP-bind"/>
</dbReference>
<dbReference type="InterPro" id="IPR013563">
    <property type="entry name" value="Oligopep_ABC_C"/>
</dbReference>
<reference evidence="6 7" key="1">
    <citation type="submission" date="2018-10" db="EMBL/GenBank/DDBJ databases">
        <authorList>
            <person name="Zhang X."/>
        </authorList>
    </citation>
    <scope>NUCLEOTIDE SEQUENCE [LARGE SCALE GENOMIC DNA]</scope>
    <source>
        <strain evidence="6 7">SK-G1</strain>
    </source>
</reference>
<dbReference type="FunFam" id="3.40.50.300:FF:000016">
    <property type="entry name" value="Oligopeptide ABC transporter ATP-binding component"/>
    <property type="match status" value="1"/>
</dbReference>
<protein>
    <submittedName>
        <fullName evidence="6">Dipeptide ABC transporter ATP-binding protein</fullName>
    </submittedName>
</protein>
<dbReference type="PANTHER" id="PTHR43776">
    <property type="entry name" value="TRANSPORT ATP-BINDING PROTEIN"/>
    <property type="match status" value="1"/>
</dbReference>
<gene>
    <name evidence="6" type="ORF">D2962_03450</name>
</gene>
<dbReference type="CDD" id="cd03257">
    <property type="entry name" value="ABC_NikE_OppD_transporters"/>
    <property type="match status" value="1"/>
</dbReference>
<evidence type="ECO:0000256" key="3">
    <source>
        <dbReference type="ARBA" id="ARBA00022741"/>
    </source>
</evidence>
<dbReference type="AlphaFoldDB" id="A0A3G2R360"/>
<dbReference type="InterPro" id="IPR017871">
    <property type="entry name" value="ABC_transporter-like_CS"/>
</dbReference>
<dbReference type="RefSeq" id="WP_120768662.1">
    <property type="nucleotide sequence ID" value="NZ_CP033169.1"/>
</dbReference>
<comment type="similarity">
    <text evidence="1">Belongs to the ABC transporter superfamily.</text>
</comment>
<keyword evidence="3" id="KW-0547">Nucleotide-binding</keyword>
<dbReference type="InterPro" id="IPR027417">
    <property type="entry name" value="P-loop_NTPase"/>
</dbReference>
<evidence type="ECO:0000259" key="5">
    <source>
        <dbReference type="PROSITE" id="PS50893"/>
    </source>
</evidence>
<dbReference type="KEGG" id="bacg:D2962_03450"/>
<dbReference type="GO" id="GO:0016887">
    <property type="term" value="F:ATP hydrolysis activity"/>
    <property type="evidence" value="ECO:0007669"/>
    <property type="project" value="InterPro"/>
</dbReference>
<evidence type="ECO:0000256" key="4">
    <source>
        <dbReference type="ARBA" id="ARBA00022840"/>
    </source>
</evidence>
<sequence length="336" mass="37920">MLEISEITEEVIFLDAQFLIEAKGLKKYFSTEGTGLIKKNKGIVHAVDGIDLIVRKGETVGLVGESGCGKSTLGRLILRLIEPTAGELFFEGQNLYKISGENLRQMRKKMQIIFQDPYASLNPRMPVADIIGEPLITHGMAYGKEKEHRVMELMKIVGLRPYHMKRYPHQFSGGQRQRIGIARALALNPELVVCDEPVSALDVSIQSQVLNLLKDLQQKFNLTYIFISHDLRVVKYISDRVYVMFLGKIVESGKTRDIYNNPLHPYTRFLMSAVPEANPHIRDRERVILEGDVPSPINPPSGCRFHTRCPMAKAVCGELEPPQVDMNGHFVACHRI</sequence>
<evidence type="ECO:0000256" key="2">
    <source>
        <dbReference type="ARBA" id="ARBA00022448"/>
    </source>
</evidence>
<dbReference type="PROSITE" id="PS50893">
    <property type="entry name" value="ABC_TRANSPORTER_2"/>
    <property type="match status" value="1"/>
</dbReference>